<gene>
    <name evidence="9" type="primary">mnmA</name>
    <name evidence="12" type="ORF">FHS79_000502</name>
</gene>
<evidence type="ECO:0000256" key="3">
    <source>
        <dbReference type="ARBA" id="ARBA00022694"/>
    </source>
</evidence>
<accession>A0A841LBH0</accession>
<dbReference type="PANTHER" id="PTHR11933:SF5">
    <property type="entry name" value="MITOCHONDRIAL TRNA-SPECIFIC 2-THIOURIDYLASE 1"/>
    <property type="match status" value="1"/>
</dbReference>
<dbReference type="InterPro" id="IPR046885">
    <property type="entry name" value="MnmA-like_C"/>
</dbReference>
<dbReference type="GO" id="GO:0005737">
    <property type="term" value="C:cytoplasm"/>
    <property type="evidence" value="ECO:0007669"/>
    <property type="project" value="UniProtKB-SubCell"/>
</dbReference>
<evidence type="ECO:0000256" key="8">
    <source>
        <dbReference type="ARBA" id="ARBA00051542"/>
    </source>
</evidence>
<keyword evidence="7" id="KW-1015">Disulfide bond</keyword>
<dbReference type="Pfam" id="PF03054">
    <property type="entry name" value="tRNA_Me_trans"/>
    <property type="match status" value="1"/>
</dbReference>
<feature type="site" description="Interaction with tRNA" evidence="9">
    <location>
        <position position="347"/>
    </location>
</feature>
<dbReference type="PANTHER" id="PTHR11933">
    <property type="entry name" value="TRNA 5-METHYLAMINOMETHYL-2-THIOURIDYLATE -METHYLTRANSFERASE"/>
    <property type="match status" value="1"/>
</dbReference>
<feature type="site" description="Interaction with tRNA" evidence="9">
    <location>
        <position position="145"/>
    </location>
</feature>
<feature type="region of interest" description="Interaction with tRNA" evidence="9">
    <location>
        <begin position="166"/>
        <end position="168"/>
    </location>
</feature>
<feature type="domain" description="tRNA-specific 2-thiouridylase MnmA-like central" evidence="11">
    <location>
        <begin position="237"/>
        <end position="289"/>
    </location>
</feature>
<dbReference type="RefSeq" id="WP_184194882.1">
    <property type="nucleotide sequence ID" value="NZ_JACIIV010000003.1"/>
</dbReference>
<dbReference type="Gene3D" id="2.40.30.10">
    <property type="entry name" value="Translation factors"/>
    <property type="match status" value="1"/>
</dbReference>
<feature type="active site" description="Cysteine persulfide intermediate" evidence="9">
    <location>
        <position position="216"/>
    </location>
</feature>
<keyword evidence="9" id="KW-0963">Cytoplasm</keyword>
<dbReference type="Pfam" id="PF20258">
    <property type="entry name" value="tRNA_Me_trans_C"/>
    <property type="match status" value="1"/>
</dbReference>
<organism evidence="12 13">
    <name type="scientific">Polymorphobacter multimanifer</name>
    <dbReference type="NCBI Taxonomy" id="1070431"/>
    <lineage>
        <taxon>Bacteria</taxon>
        <taxon>Pseudomonadati</taxon>
        <taxon>Pseudomonadota</taxon>
        <taxon>Alphaproteobacteria</taxon>
        <taxon>Sphingomonadales</taxon>
        <taxon>Sphingosinicellaceae</taxon>
        <taxon>Polymorphobacter</taxon>
    </lineage>
</organism>
<evidence type="ECO:0000313" key="12">
    <source>
        <dbReference type="EMBL" id="MBB6226348.1"/>
    </source>
</evidence>
<comment type="caution">
    <text evidence="9">Lacks conserved residue(s) required for the propagation of feature annotation.</text>
</comment>
<comment type="catalytic activity">
    <reaction evidence="8 9">
        <text>S-sulfanyl-L-cysteinyl-[protein] + uridine(34) in tRNA + AH2 + ATP = 2-thiouridine(34) in tRNA + L-cysteinyl-[protein] + A + AMP + diphosphate + H(+)</text>
        <dbReference type="Rhea" id="RHEA:47032"/>
        <dbReference type="Rhea" id="RHEA-COMP:10131"/>
        <dbReference type="Rhea" id="RHEA-COMP:11726"/>
        <dbReference type="Rhea" id="RHEA-COMP:11727"/>
        <dbReference type="Rhea" id="RHEA-COMP:11728"/>
        <dbReference type="ChEBI" id="CHEBI:13193"/>
        <dbReference type="ChEBI" id="CHEBI:15378"/>
        <dbReference type="ChEBI" id="CHEBI:17499"/>
        <dbReference type="ChEBI" id="CHEBI:29950"/>
        <dbReference type="ChEBI" id="CHEBI:30616"/>
        <dbReference type="ChEBI" id="CHEBI:33019"/>
        <dbReference type="ChEBI" id="CHEBI:61963"/>
        <dbReference type="ChEBI" id="CHEBI:65315"/>
        <dbReference type="ChEBI" id="CHEBI:87170"/>
        <dbReference type="ChEBI" id="CHEBI:456215"/>
        <dbReference type="EC" id="2.8.1.13"/>
    </reaction>
</comment>
<keyword evidence="5 9" id="KW-0067">ATP-binding</keyword>
<comment type="similarity">
    <text evidence="9">Belongs to the MnmA/TRMU family.</text>
</comment>
<evidence type="ECO:0000259" key="11">
    <source>
        <dbReference type="Pfam" id="PF20259"/>
    </source>
</evidence>
<keyword evidence="2 9" id="KW-0808">Transferase</keyword>
<dbReference type="Proteomes" id="UP000538147">
    <property type="component" value="Unassembled WGS sequence"/>
</dbReference>
<comment type="caution">
    <text evidence="12">The sequence shown here is derived from an EMBL/GenBank/DDBJ whole genome shotgun (WGS) entry which is preliminary data.</text>
</comment>
<evidence type="ECO:0000256" key="2">
    <source>
        <dbReference type="ARBA" id="ARBA00022679"/>
    </source>
</evidence>
<keyword evidence="13" id="KW-1185">Reference proteome</keyword>
<evidence type="ECO:0000256" key="7">
    <source>
        <dbReference type="ARBA" id="ARBA00023157"/>
    </source>
</evidence>
<sequence>MIALDTLDTAGVEGLDGLAGRRVAVAMSGGVDSSVVAALAHAAGAEVVGVTLQLYGGGATPSRPGACCAGADIRDARAVADRMGFAHYVIDMEARFQDSVIQHFADSYAAGRTPVPCVECNKTVKFHDLLDLARSLGAEALLTGHYVRRIEGADGPELHRGRDPAKDQSYFLWATTQAQLDYLRFPLGGLEKRRVRSLADTLGLVVANKPDSQDICFVGGGDYAAIVERLHPELAAGGEIVDAAGRVLGRHAGIHKFTVGQRRGLELGGATEPLYVTAIDAEAARVIVGPRTALAVGAAVLEDCNRLGAWAGQVEAKVRSLAALAPAHVEDTTLVFDTPQQGVAPGQAAVLYAGSRVLGGGVIARTRAPLTN</sequence>
<dbReference type="FunFam" id="2.30.30.280:FF:000001">
    <property type="entry name" value="tRNA-specific 2-thiouridylase MnmA"/>
    <property type="match status" value="1"/>
</dbReference>
<dbReference type="InterPro" id="IPR014729">
    <property type="entry name" value="Rossmann-like_a/b/a_fold"/>
</dbReference>
<protein>
    <recommendedName>
        <fullName evidence="9">tRNA-specific 2-thiouridylase MnmA</fullName>
        <ecNumber evidence="9">2.8.1.13</ecNumber>
    </recommendedName>
</protein>
<evidence type="ECO:0000259" key="10">
    <source>
        <dbReference type="Pfam" id="PF20258"/>
    </source>
</evidence>
<feature type="binding site" evidence="9">
    <location>
        <position position="52"/>
    </location>
    <ligand>
        <name>ATP</name>
        <dbReference type="ChEBI" id="CHEBI:30616"/>
    </ligand>
</feature>
<dbReference type="EC" id="2.8.1.13" evidence="9"/>
<feature type="binding site" evidence="9">
    <location>
        <position position="144"/>
    </location>
    <ligand>
        <name>ATP</name>
        <dbReference type="ChEBI" id="CHEBI:30616"/>
    </ligand>
</feature>
<dbReference type="SUPFAM" id="SSF52402">
    <property type="entry name" value="Adenine nucleotide alpha hydrolases-like"/>
    <property type="match status" value="1"/>
</dbReference>
<evidence type="ECO:0000256" key="5">
    <source>
        <dbReference type="ARBA" id="ARBA00022840"/>
    </source>
</evidence>
<dbReference type="HAMAP" id="MF_00144">
    <property type="entry name" value="tRNA_thiouridyl_MnmA"/>
    <property type="match status" value="1"/>
</dbReference>
<feature type="active site" description="Nucleophile" evidence="9">
    <location>
        <position position="120"/>
    </location>
</feature>
<evidence type="ECO:0000256" key="6">
    <source>
        <dbReference type="ARBA" id="ARBA00022884"/>
    </source>
</evidence>
<dbReference type="GO" id="GO:0000049">
    <property type="term" value="F:tRNA binding"/>
    <property type="evidence" value="ECO:0007669"/>
    <property type="project" value="UniProtKB-KW"/>
</dbReference>
<dbReference type="GO" id="GO:0005524">
    <property type="term" value="F:ATP binding"/>
    <property type="evidence" value="ECO:0007669"/>
    <property type="project" value="UniProtKB-KW"/>
</dbReference>
<dbReference type="Gene3D" id="2.30.30.280">
    <property type="entry name" value="Adenine nucleotide alpha hydrolases-like domains"/>
    <property type="match status" value="1"/>
</dbReference>
<keyword evidence="1 9" id="KW-0820">tRNA-binding</keyword>
<comment type="subcellular location">
    <subcellularLocation>
        <location evidence="9">Cytoplasm</location>
    </subcellularLocation>
</comment>
<dbReference type="GO" id="GO:0103016">
    <property type="term" value="F:tRNA-uridine 2-sulfurtransferase activity"/>
    <property type="evidence" value="ECO:0007669"/>
    <property type="project" value="UniProtKB-EC"/>
</dbReference>
<evidence type="ECO:0000313" key="13">
    <source>
        <dbReference type="Proteomes" id="UP000538147"/>
    </source>
</evidence>
<proteinExistence type="inferred from homology"/>
<dbReference type="NCBIfam" id="TIGR00420">
    <property type="entry name" value="trmU"/>
    <property type="match status" value="1"/>
</dbReference>
<reference evidence="12 13" key="1">
    <citation type="submission" date="2020-08" db="EMBL/GenBank/DDBJ databases">
        <title>Genomic Encyclopedia of Type Strains, Phase IV (KMG-IV): sequencing the most valuable type-strain genomes for metagenomic binning, comparative biology and taxonomic classification.</title>
        <authorList>
            <person name="Goeker M."/>
        </authorList>
    </citation>
    <scope>NUCLEOTIDE SEQUENCE [LARGE SCALE GENOMIC DNA]</scope>
    <source>
        <strain evidence="12 13">DSM 102189</strain>
    </source>
</reference>
<keyword evidence="4 9" id="KW-0547">Nucleotide-binding</keyword>
<name>A0A841LBH0_9SPHN</name>
<feature type="binding site" evidence="9">
    <location>
        <begin position="26"/>
        <end position="33"/>
    </location>
    <ligand>
        <name>ATP</name>
        <dbReference type="ChEBI" id="CHEBI:30616"/>
    </ligand>
</feature>
<dbReference type="CDD" id="cd01998">
    <property type="entry name" value="MnmA_TRMU-like"/>
    <property type="match status" value="1"/>
</dbReference>
<evidence type="ECO:0000256" key="9">
    <source>
        <dbReference type="HAMAP-Rule" id="MF_00144"/>
    </source>
</evidence>
<dbReference type="InterPro" id="IPR004506">
    <property type="entry name" value="MnmA-like"/>
</dbReference>
<dbReference type="Gene3D" id="3.40.50.620">
    <property type="entry name" value="HUPs"/>
    <property type="match status" value="1"/>
</dbReference>
<dbReference type="InterPro" id="IPR046884">
    <property type="entry name" value="MnmA-like_central"/>
</dbReference>
<dbReference type="Pfam" id="PF20259">
    <property type="entry name" value="tRNA_Me_trans_M"/>
    <property type="match status" value="1"/>
</dbReference>
<keyword evidence="3 9" id="KW-0819">tRNA processing</keyword>
<dbReference type="AlphaFoldDB" id="A0A841LBH0"/>
<evidence type="ECO:0000256" key="1">
    <source>
        <dbReference type="ARBA" id="ARBA00022555"/>
    </source>
</evidence>
<dbReference type="EMBL" id="JACIIV010000003">
    <property type="protein sequence ID" value="MBB6226348.1"/>
    <property type="molecule type" value="Genomic_DNA"/>
</dbReference>
<dbReference type="GO" id="GO:0002143">
    <property type="term" value="P:tRNA wobble position uridine thiolation"/>
    <property type="evidence" value="ECO:0007669"/>
    <property type="project" value="TreeGrafter"/>
</dbReference>
<evidence type="ECO:0000256" key="4">
    <source>
        <dbReference type="ARBA" id="ARBA00022741"/>
    </source>
</evidence>
<dbReference type="NCBIfam" id="NF001138">
    <property type="entry name" value="PRK00143.1"/>
    <property type="match status" value="1"/>
</dbReference>
<comment type="function">
    <text evidence="9">Catalyzes the 2-thiolation of uridine at the wobble position (U34) of tRNA, leading to the formation of s(2)U34.</text>
</comment>
<keyword evidence="6 9" id="KW-0694">RNA-binding</keyword>
<feature type="domain" description="tRNA-specific 2-thiouridylase MnmA-like C-terminal" evidence="10">
    <location>
        <begin position="312"/>
        <end position="363"/>
    </location>
</feature>
<dbReference type="InterPro" id="IPR023382">
    <property type="entry name" value="MnmA-like_central_sf"/>
</dbReference>